<dbReference type="SUPFAM" id="SSF102741">
    <property type="entry name" value="Obg GTP-binding protein C-terminal domain"/>
    <property type="match status" value="1"/>
</dbReference>
<dbReference type="Gene3D" id="3.30.300.350">
    <property type="entry name" value="GTP-binding protein OBG, C-terminal domain"/>
    <property type="match status" value="1"/>
</dbReference>
<keyword evidence="6 9" id="KW-0378">Hydrolase</keyword>
<feature type="binding site" evidence="9">
    <location>
        <begin position="316"/>
        <end position="318"/>
    </location>
    <ligand>
        <name>GTP</name>
        <dbReference type="ChEBI" id="CHEBI:37565"/>
    </ligand>
</feature>
<dbReference type="AlphaFoldDB" id="A0A0R1LYW6"/>
<dbReference type="InterPro" id="IPR015349">
    <property type="entry name" value="OCT_dom"/>
</dbReference>
<dbReference type="InterPro" id="IPR036726">
    <property type="entry name" value="GTP1_OBG_dom_sf"/>
</dbReference>
<evidence type="ECO:0000313" key="14">
    <source>
        <dbReference type="Proteomes" id="UP000051160"/>
    </source>
</evidence>
<keyword evidence="3 9" id="KW-0963">Cytoplasm</keyword>
<dbReference type="GO" id="GO:0005737">
    <property type="term" value="C:cytoplasm"/>
    <property type="evidence" value="ECO:0007669"/>
    <property type="project" value="UniProtKB-SubCell"/>
</dbReference>
<dbReference type="Proteomes" id="UP000051160">
    <property type="component" value="Unassembled WGS sequence"/>
</dbReference>
<evidence type="ECO:0000256" key="3">
    <source>
        <dbReference type="ARBA" id="ARBA00022490"/>
    </source>
</evidence>
<dbReference type="SUPFAM" id="SSF52540">
    <property type="entry name" value="P-loop containing nucleoside triphosphate hydrolases"/>
    <property type="match status" value="1"/>
</dbReference>
<dbReference type="PIRSF" id="PIRSF002401">
    <property type="entry name" value="GTP_bd_Obg/CgtA"/>
    <property type="match status" value="1"/>
</dbReference>
<dbReference type="FunFam" id="2.70.210.12:FF:000001">
    <property type="entry name" value="GTPase Obg"/>
    <property type="match status" value="1"/>
</dbReference>
<dbReference type="NCBIfam" id="NF008956">
    <property type="entry name" value="PRK12299.1"/>
    <property type="match status" value="1"/>
</dbReference>
<feature type="binding site" evidence="9">
    <location>
        <begin position="282"/>
        <end position="285"/>
    </location>
    <ligand>
        <name>GTP</name>
        <dbReference type="ChEBI" id="CHEBI:37565"/>
    </ligand>
</feature>
<evidence type="ECO:0000259" key="12">
    <source>
        <dbReference type="PROSITE" id="PS51883"/>
    </source>
</evidence>
<feature type="binding site" evidence="9">
    <location>
        <begin position="212"/>
        <end position="215"/>
    </location>
    <ligand>
        <name>GTP</name>
        <dbReference type="ChEBI" id="CHEBI:37565"/>
    </ligand>
</feature>
<dbReference type="InterPro" id="IPR006074">
    <property type="entry name" value="GTP1-OBG_CS"/>
</dbReference>
<dbReference type="GO" id="GO:0005525">
    <property type="term" value="F:GTP binding"/>
    <property type="evidence" value="ECO:0007669"/>
    <property type="project" value="UniProtKB-UniRule"/>
</dbReference>
<evidence type="ECO:0000259" key="11">
    <source>
        <dbReference type="PROSITE" id="PS51881"/>
    </source>
</evidence>
<keyword evidence="14" id="KW-1185">Reference proteome</keyword>
<dbReference type="GO" id="GO:0000287">
    <property type="term" value="F:magnesium ion binding"/>
    <property type="evidence" value="ECO:0007669"/>
    <property type="project" value="InterPro"/>
</dbReference>
<dbReference type="InterPro" id="IPR006073">
    <property type="entry name" value="GTP-bd"/>
</dbReference>
<evidence type="ECO:0000256" key="2">
    <source>
        <dbReference type="ARBA" id="ARBA00007699"/>
    </source>
</evidence>
<evidence type="ECO:0000313" key="13">
    <source>
        <dbReference type="EMBL" id="KRK98225.1"/>
    </source>
</evidence>
<dbReference type="InterPro" id="IPR045086">
    <property type="entry name" value="OBG_GTPase"/>
</dbReference>
<protein>
    <recommendedName>
        <fullName evidence="9">GTPase Obg</fullName>
        <ecNumber evidence="9">3.6.5.-</ecNumber>
    </recommendedName>
    <alternativeName>
        <fullName evidence="9">GTP-binding protein Obg</fullName>
    </alternativeName>
</protein>
<dbReference type="InterPro" id="IPR027417">
    <property type="entry name" value="P-loop_NTPase"/>
</dbReference>
<keyword evidence="5 9" id="KW-0547">Nucleotide-binding</keyword>
<dbReference type="GO" id="GO:0003924">
    <property type="term" value="F:GTPase activity"/>
    <property type="evidence" value="ECO:0007669"/>
    <property type="project" value="UniProtKB-UniRule"/>
</dbReference>
<dbReference type="PANTHER" id="PTHR11702:SF31">
    <property type="entry name" value="MITOCHONDRIAL RIBOSOME-ASSOCIATED GTPASE 2"/>
    <property type="match status" value="1"/>
</dbReference>
<evidence type="ECO:0000256" key="9">
    <source>
        <dbReference type="HAMAP-Rule" id="MF_01454"/>
    </source>
</evidence>
<dbReference type="Pfam" id="PF01018">
    <property type="entry name" value="GTP1_OBG"/>
    <property type="match status" value="1"/>
</dbReference>
<dbReference type="GO" id="GO:0042254">
    <property type="term" value="P:ribosome biogenesis"/>
    <property type="evidence" value="ECO:0007669"/>
    <property type="project" value="UniProtKB-UniRule"/>
</dbReference>
<dbReference type="InterPro" id="IPR014100">
    <property type="entry name" value="GTP-bd_Obg/CgtA"/>
</dbReference>
<comment type="function">
    <text evidence="9">An essential GTPase which binds GTP, GDP and possibly (p)ppGpp with moderate affinity, with high nucleotide exchange rates and a fairly low GTP hydrolysis rate. Plays a role in control of the cell cycle, stress response, ribosome biogenesis and in those bacteria that undergo differentiation, in morphogenesis control.</text>
</comment>
<feature type="binding site" evidence="9">
    <location>
        <begin position="165"/>
        <end position="172"/>
    </location>
    <ligand>
        <name>GTP</name>
        <dbReference type="ChEBI" id="CHEBI:37565"/>
    </ligand>
</feature>
<evidence type="ECO:0000259" key="10">
    <source>
        <dbReference type="PROSITE" id="PS51710"/>
    </source>
</evidence>
<accession>A0A0R1LYW6</accession>
<keyword evidence="4 9" id="KW-0479">Metal-binding</keyword>
<evidence type="ECO:0000256" key="7">
    <source>
        <dbReference type="ARBA" id="ARBA00022842"/>
    </source>
</evidence>
<dbReference type="NCBIfam" id="TIGR02729">
    <property type="entry name" value="Obg_CgtA"/>
    <property type="match status" value="1"/>
</dbReference>
<dbReference type="InterPro" id="IPR006169">
    <property type="entry name" value="GTP1_OBG_dom"/>
</dbReference>
<feature type="domain" description="OCT" evidence="11">
    <location>
        <begin position="356"/>
        <end position="434"/>
    </location>
</feature>
<dbReference type="EC" id="3.6.5.-" evidence="9"/>
<dbReference type="PROSITE" id="PS51710">
    <property type="entry name" value="G_OBG"/>
    <property type="match status" value="1"/>
</dbReference>
<organism evidence="13 14">
    <name type="scientific">Secundilactobacillus odoratitofui DSM 19909 = JCM 15043</name>
    <dbReference type="NCBI Taxonomy" id="1423776"/>
    <lineage>
        <taxon>Bacteria</taxon>
        <taxon>Bacillati</taxon>
        <taxon>Bacillota</taxon>
        <taxon>Bacilli</taxon>
        <taxon>Lactobacillales</taxon>
        <taxon>Lactobacillaceae</taxon>
        <taxon>Secundilactobacillus</taxon>
    </lineage>
</organism>
<dbReference type="CDD" id="cd01898">
    <property type="entry name" value="Obg"/>
    <property type="match status" value="1"/>
</dbReference>
<dbReference type="STRING" id="1423776.FD04_GL001204"/>
<feature type="binding site" evidence="9">
    <location>
        <begin position="190"/>
        <end position="194"/>
    </location>
    <ligand>
        <name>GTP</name>
        <dbReference type="ChEBI" id="CHEBI:37565"/>
    </ligand>
</feature>
<comment type="similarity">
    <text evidence="2 9">Belongs to the TRAFAC class OBG-HflX-like GTPase superfamily. OBG GTPase family.</text>
</comment>
<sequence length="434" mass="47120">MFVDHVTINVKAGNGGNGMVAFRREKYEPNGGPAGGDGGRGGSVVFKVNQGLRTLMDFRYNQKFKADHGQNGGIKGMTGRGAEDRVILVPQGTTIVDDESNMVIADLVEPDDQVVVANGGRGGRGNVHFATPKNPAPELAENGEPGEERRVRLELKLLADVGLIGFPSVGKSTLLAAITSAKPKIGDYHFTTLSPNLGMVRLNDGRDFAVADLPGLIEGAANGIGLGIEFLRHIERTRVLLHLIDVSGFEERDPYDDFLKINAELEKYDPDLLKRPQIIVATKMDLPDAAENLAALKAKLATDQTLATPPIVMAISSATHQGLTPLIEKTVEVLDATPAFPVKGVDDLEKMLISDETPDLTADFEINRDEDGTWVLSGAKIERLFQMTNLDHEESTLRFARQMRGMGVDEALREKGAHNGDLVQIDDFTFEFVE</sequence>
<comment type="cofactor">
    <cofactor evidence="1 9">
        <name>Mg(2+)</name>
        <dbReference type="ChEBI" id="CHEBI:18420"/>
    </cofactor>
</comment>
<dbReference type="InterPro" id="IPR036346">
    <property type="entry name" value="GTP-bd_prot_GTP1/OBG_C_sf"/>
</dbReference>
<dbReference type="PATRIC" id="fig|1423776.4.peg.1217"/>
<evidence type="ECO:0000256" key="4">
    <source>
        <dbReference type="ARBA" id="ARBA00022723"/>
    </source>
</evidence>
<dbReference type="Pfam" id="PF01926">
    <property type="entry name" value="MMR_HSR1"/>
    <property type="match status" value="1"/>
</dbReference>
<comment type="caution">
    <text evidence="13">The sequence shown here is derived from an EMBL/GenBank/DDBJ whole genome shotgun (WGS) entry which is preliminary data.</text>
</comment>
<dbReference type="Gene3D" id="2.70.210.12">
    <property type="entry name" value="GTP1/OBG domain"/>
    <property type="match status" value="1"/>
</dbReference>
<name>A0A0R1LYW6_9LACO</name>
<dbReference type="HAMAP" id="MF_01454">
    <property type="entry name" value="GTPase_Obg"/>
    <property type="match status" value="1"/>
</dbReference>
<dbReference type="OrthoDB" id="9807318at2"/>
<feature type="domain" description="OBG-type G" evidence="10">
    <location>
        <begin position="159"/>
        <end position="335"/>
    </location>
</feature>
<dbReference type="EMBL" id="AZEE01000028">
    <property type="protein sequence ID" value="KRK98225.1"/>
    <property type="molecule type" value="Genomic_DNA"/>
</dbReference>
<keyword evidence="7 9" id="KW-0460">Magnesium</keyword>
<dbReference type="RefSeq" id="WP_056948067.1">
    <property type="nucleotide sequence ID" value="NZ_AZEE01000028.1"/>
</dbReference>
<feature type="domain" description="Obg" evidence="12">
    <location>
        <begin position="1"/>
        <end position="158"/>
    </location>
</feature>
<feature type="binding site" evidence="9">
    <location>
        <position position="192"/>
    </location>
    <ligand>
        <name>Mg(2+)</name>
        <dbReference type="ChEBI" id="CHEBI:18420"/>
    </ligand>
</feature>
<evidence type="ECO:0000256" key="8">
    <source>
        <dbReference type="ARBA" id="ARBA00023134"/>
    </source>
</evidence>
<keyword evidence="8 9" id="KW-0342">GTP-binding</keyword>
<dbReference type="PANTHER" id="PTHR11702">
    <property type="entry name" value="DEVELOPMENTALLY REGULATED GTP-BINDING PROTEIN-RELATED"/>
    <property type="match status" value="1"/>
</dbReference>
<dbReference type="NCBIfam" id="TIGR03595">
    <property type="entry name" value="Obg_CgtA_exten"/>
    <property type="match status" value="1"/>
</dbReference>
<proteinExistence type="inferred from homology"/>
<dbReference type="Gene3D" id="3.40.50.300">
    <property type="entry name" value="P-loop containing nucleotide triphosphate hydrolases"/>
    <property type="match status" value="1"/>
</dbReference>
<evidence type="ECO:0000256" key="5">
    <source>
        <dbReference type="ARBA" id="ARBA00022741"/>
    </source>
</evidence>
<dbReference type="NCBIfam" id="NF008955">
    <property type="entry name" value="PRK12297.1"/>
    <property type="match status" value="1"/>
</dbReference>
<dbReference type="NCBIfam" id="NF008954">
    <property type="entry name" value="PRK12296.1"/>
    <property type="match status" value="1"/>
</dbReference>
<comment type="subunit">
    <text evidence="9">Monomer.</text>
</comment>
<dbReference type="InterPro" id="IPR031167">
    <property type="entry name" value="G_OBG"/>
</dbReference>
<dbReference type="SUPFAM" id="SSF82051">
    <property type="entry name" value="Obg GTP-binding protein N-terminal domain"/>
    <property type="match status" value="1"/>
</dbReference>
<reference evidence="13 14" key="1">
    <citation type="journal article" date="2015" name="Genome Announc.">
        <title>Expanding the biotechnology potential of lactobacilli through comparative genomics of 213 strains and associated genera.</title>
        <authorList>
            <person name="Sun Z."/>
            <person name="Harris H.M."/>
            <person name="McCann A."/>
            <person name="Guo C."/>
            <person name="Argimon S."/>
            <person name="Zhang W."/>
            <person name="Yang X."/>
            <person name="Jeffery I.B."/>
            <person name="Cooney J.C."/>
            <person name="Kagawa T.F."/>
            <person name="Liu W."/>
            <person name="Song Y."/>
            <person name="Salvetti E."/>
            <person name="Wrobel A."/>
            <person name="Rasinkangas P."/>
            <person name="Parkhill J."/>
            <person name="Rea M.C."/>
            <person name="O'Sullivan O."/>
            <person name="Ritari J."/>
            <person name="Douillard F.P."/>
            <person name="Paul Ross R."/>
            <person name="Yang R."/>
            <person name="Briner A.E."/>
            <person name="Felis G.E."/>
            <person name="de Vos W.M."/>
            <person name="Barrangou R."/>
            <person name="Klaenhammer T.R."/>
            <person name="Caufield P.W."/>
            <person name="Cui Y."/>
            <person name="Zhang H."/>
            <person name="O'Toole P.W."/>
        </authorList>
    </citation>
    <scope>NUCLEOTIDE SEQUENCE [LARGE SCALE GENOMIC DNA]</scope>
    <source>
        <strain evidence="13 14">DSM 19909</strain>
    </source>
</reference>
<evidence type="ECO:0000256" key="1">
    <source>
        <dbReference type="ARBA" id="ARBA00001946"/>
    </source>
</evidence>
<comment type="subcellular location">
    <subcellularLocation>
        <location evidence="9">Cytoplasm</location>
    </subcellularLocation>
</comment>
<evidence type="ECO:0000256" key="6">
    <source>
        <dbReference type="ARBA" id="ARBA00022801"/>
    </source>
</evidence>
<dbReference type="PRINTS" id="PR00326">
    <property type="entry name" value="GTP1OBG"/>
</dbReference>
<gene>
    <name evidence="9" type="primary">obg</name>
    <name evidence="13" type="ORF">FD04_GL001204</name>
</gene>
<feature type="binding site" evidence="9">
    <location>
        <position position="172"/>
    </location>
    <ligand>
        <name>Mg(2+)</name>
        <dbReference type="ChEBI" id="CHEBI:18420"/>
    </ligand>
</feature>
<dbReference type="Pfam" id="PF09269">
    <property type="entry name" value="DUF1967"/>
    <property type="match status" value="1"/>
</dbReference>
<dbReference type="PROSITE" id="PS51883">
    <property type="entry name" value="OBG"/>
    <property type="match status" value="1"/>
</dbReference>
<dbReference type="PROSITE" id="PS51881">
    <property type="entry name" value="OCT"/>
    <property type="match status" value="1"/>
</dbReference>
<dbReference type="PROSITE" id="PS00905">
    <property type="entry name" value="GTP1_OBG"/>
    <property type="match status" value="1"/>
</dbReference>